<evidence type="ECO:0000313" key="3">
    <source>
        <dbReference type="EMBL" id="KKL73733.1"/>
    </source>
</evidence>
<dbReference type="Pfam" id="PF13185">
    <property type="entry name" value="GAF_2"/>
    <property type="match status" value="1"/>
</dbReference>
<keyword evidence="1" id="KW-0175">Coiled coil</keyword>
<dbReference type="SUPFAM" id="SSF55781">
    <property type="entry name" value="GAF domain-like"/>
    <property type="match status" value="1"/>
</dbReference>
<feature type="domain" description="PAS" evidence="2">
    <location>
        <begin position="13"/>
        <end position="78"/>
    </location>
</feature>
<protein>
    <recommendedName>
        <fullName evidence="2">PAS domain-containing protein</fullName>
    </recommendedName>
</protein>
<dbReference type="SUPFAM" id="SSF55785">
    <property type="entry name" value="PYP-like sensor domain (PAS domain)"/>
    <property type="match status" value="2"/>
</dbReference>
<feature type="coiled-coil region" evidence="1">
    <location>
        <begin position="120"/>
        <end position="165"/>
    </location>
</feature>
<dbReference type="InterPro" id="IPR003018">
    <property type="entry name" value="GAF"/>
</dbReference>
<accession>A0A0F9EI12</accession>
<proteinExistence type="predicted"/>
<evidence type="ECO:0000259" key="2">
    <source>
        <dbReference type="SMART" id="SM00091"/>
    </source>
</evidence>
<dbReference type="InterPro" id="IPR035965">
    <property type="entry name" value="PAS-like_dom_sf"/>
</dbReference>
<gene>
    <name evidence="3" type="ORF">LCGC14_2071940</name>
</gene>
<feature type="non-terminal residue" evidence="3">
    <location>
        <position position="536"/>
    </location>
</feature>
<name>A0A0F9EI12_9ZZZZ</name>
<dbReference type="InterPro" id="IPR029016">
    <property type="entry name" value="GAF-like_dom_sf"/>
</dbReference>
<dbReference type="AlphaFoldDB" id="A0A0F9EI12"/>
<dbReference type="CDD" id="cd00130">
    <property type="entry name" value="PAS"/>
    <property type="match status" value="1"/>
</dbReference>
<comment type="caution">
    <text evidence="3">The sequence shown here is derived from an EMBL/GenBank/DDBJ whole genome shotgun (WGS) entry which is preliminary data.</text>
</comment>
<dbReference type="Gene3D" id="3.30.450.20">
    <property type="entry name" value="PAS domain"/>
    <property type="match status" value="2"/>
</dbReference>
<feature type="domain" description="PAS" evidence="2">
    <location>
        <begin position="164"/>
        <end position="226"/>
    </location>
</feature>
<dbReference type="InterPro" id="IPR000014">
    <property type="entry name" value="PAS"/>
</dbReference>
<reference evidence="3" key="1">
    <citation type="journal article" date="2015" name="Nature">
        <title>Complex archaea that bridge the gap between prokaryotes and eukaryotes.</title>
        <authorList>
            <person name="Spang A."/>
            <person name="Saw J.H."/>
            <person name="Jorgensen S.L."/>
            <person name="Zaremba-Niedzwiedzka K."/>
            <person name="Martijn J."/>
            <person name="Lind A.E."/>
            <person name="van Eijk R."/>
            <person name="Schleper C."/>
            <person name="Guy L."/>
            <person name="Ettema T.J."/>
        </authorList>
    </citation>
    <scope>NUCLEOTIDE SEQUENCE</scope>
</reference>
<dbReference type="EMBL" id="LAZR01024870">
    <property type="protein sequence ID" value="KKL73733.1"/>
    <property type="molecule type" value="Genomic_DNA"/>
</dbReference>
<organism evidence="3">
    <name type="scientific">marine sediment metagenome</name>
    <dbReference type="NCBI Taxonomy" id="412755"/>
    <lineage>
        <taxon>unclassified sequences</taxon>
        <taxon>metagenomes</taxon>
        <taxon>ecological metagenomes</taxon>
    </lineage>
</organism>
<dbReference type="Pfam" id="PF08448">
    <property type="entry name" value="PAS_4"/>
    <property type="match status" value="1"/>
</dbReference>
<sequence>MIKLNHKSLDIKKLFRKSLEAFPDLIFLVSHDGTYLDYLGNEKNLFVPPEEFIGKKIIDVMPRNIAKLHIDAIRKTIETKQMQTLEISLPIRDETRYFEDRFIYFSKEHIVIFVRDITKRKQVEQKLRKSEEKLKKFNKKLEQMINERTREIIESEKKYKNERNNLINILNSMEDGVYIVNQQFEIEFLNQKLIKEFGPKEGKKCYDYFHDRQEICPWCKNQDVFGGKSIRWEWKSFKNQKIYDLIDTPLKNPNGSISKLEIFRDITDRKQLEQNLKESEISLRKSKLELEIKNQISNVFLTVPDDKMYGEVLSIILKPLKSEFGIFGYLDENENLVEPSLTEDGWEKCMIEDKRVVFSKKLWAKNIYGRVINGKNALYVNKFFNVPKGHIPISNFLGSPIIYKNKVIGIFIVSNKESDYEEHDVKILESISDLIAPILAVRLERDRIENIRQRVEQDLKESEEKYRESYNRVIFYQNLIAHDVNNILNNVKAPAEMISHLQGMNQDNENLNDLINIIKNQASKGAILVKTVRKLS</sequence>
<evidence type="ECO:0000256" key="1">
    <source>
        <dbReference type="SAM" id="Coils"/>
    </source>
</evidence>
<dbReference type="InterPro" id="IPR013656">
    <property type="entry name" value="PAS_4"/>
</dbReference>
<feature type="coiled-coil region" evidence="1">
    <location>
        <begin position="445"/>
        <end position="472"/>
    </location>
</feature>
<dbReference type="SMART" id="SM00091">
    <property type="entry name" value="PAS"/>
    <property type="match status" value="2"/>
</dbReference>
<dbReference type="Gene3D" id="3.30.450.40">
    <property type="match status" value="1"/>
</dbReference>